<dbReference type="Pfam" id="PF13036">
    <property type="entry name" value="LpoB"/>
    <property type="match status" value="1"/>
</dbReference>
<keyword evidence="2" id="KW-1185">Reference proteome</keyword>
<sequence>MKNIIQTFLAASFVTLIGCGGGSSVNYENERGRSTVYEDAGTTGRVAGVGIESQDIVSMTDQMMRDMLQNEMLMGRDTPPRIVIDAESFVNESMNRINLNMLTDRLRIQLNRAARGRLIFINNHVAGRIAKERELKRTGMTDGGTIRKTQAMAGVDFFLSGRITSQNAVDSNSGETSRFTQIIFEMTDAEAGFGIWGGMYDFKKTAQDNIIYR</sequence>
<name>A0A545TC50_9GAMM</name>
<reference evidence="1 2" key="1">
    <citation type="submission" date="2019-06" db="EMBL/GenBank/DDBJ databases">
        <title>Draft genome of Aliikangiella marina GYP-15.</title>
        <authorList>
            <person name="Wang G."/>
        </authorList>
    </citation>
    <scope>NUCLEOTIDE SEQUENCE [LARGE SCALE GENOMIC DNA]</scope>
    <source>
        <strain evidence="1 2">GYP-15</strain>
    </source>
</reference>
<organism evidence="1 2">
    <name type="scientific">Aliikangiella marina</name>
    <dbReference type="NCBI Taxonomy" id="1712262"/>
    <lineage>
        <taxon>Bacteria</taxon>
        <taxon>Pseudomonadati</taxon>
        <taxon>Pseudomonadota</taxon>
        <taxon>Gammaproteobacteria</taxon>
        <taxon>Oceanospirillales</taxon>
        <taxon>Pleioneaceae</taxon>
        <taxon>Aliikangiella</taxon>
    </lineage>
</organism>
<dbReference type="OrthoDB" id="8969905at2"/>
<gene>
    <name evidence="1" type="ORF">FLL45_07420</name>
</gene>
<proteinExistence type="predicted"/>
<evidence type="ECO:0000313" key="1">
    <source>
        <dbReference type="EMBL" id="TQV74784.1"/>
    </source>
</evidence>
<dbReference type="InterPro" id="IPR014094">
    <property type="entry name" value="LpoB"/>
</dbReference>
<evidence type="ECO:0000313" key="2">
    <source>
        <dbReference type="Proteomes" id="UP000317839"/>
    </source>
</evidence>
<dbReference type="PROSITE" id="PS51257">
    <property type="entry name" value="PROKAR_LIPOPROTEIN"/>
    <property type="match status" value="1"/>
</dbReference>
<dbReference type="EMBL" id="VIKR01000002">
    <property type="protein sequence ID" value="TQV74784.1"/>
    <property type="molecule type" value="Genomic_DNA"/>
</dbReference>
<dbReference type="AlphaFoldDB" id="A0A545TC50"/>
<dbReference type="Proteomes" id="UP000317839">
    <property type="component" value="Unassembled WGS sequence"/>
</dbReference>
<dbReference type="Gene3D" id="3.40.50.10610">
    <property type="entry name" value="ABC-type transport auxiliary lipoprotein component"/>
    <property type="match status" value="1"/>
</dbReference>
<protein>
    <submittedName>
        <fullName evidence="1">Penicillin-binding protein activator LpoB</fullName>
    </submittedName>
</protein>
<comment type="caution">
    <text evidence="1">The sequence shown here is derived from an EMBL/GenBank/DDBJ whole genome shotgun (WGS) entry which is preliminary data.</text>
</comment>
<accession>A0A545TC50</accession>
<dbReference type="RefSeq" id="WP_142941402.1">
    <property type="nucleotide sequence ID" value="NZ_VIKR01000002.1"/>
</dbReference>